<dbReference type="PANTHER" id="PTHR43713:SF3">
    <property type="entry name" value="GLUTAMATE-1-SEMIALDEHYDE 2,1-AMINOMUTASE 1, CHLOROPLASTIC-RELATED"/>
    <property type="match status" value="1"/>
</dbReference>
<name>A0A5C3QCT7_9AGAR</name>
<protein>
    <submittedName>
        <fullName evidence="5">Aminotransferase class-III</fullName>
    </submittedName>
</protein>
<dbReference type="STRING" id="1884261.A0A5C3QCT7"/>
<feature type="region of interest" description="Disordered" evidence="4">
    <location>
        <begin position="1"/>
        <end position="24"/>
    </location>
</feature>
<sequence length="465" mass="50481">MQGLDARTSKTSKDNDRSGQAILRSPGVQLDVALSRLKNDYGARNPESAALYEASCEFMPGGNTRSNLHVNPFPLTLASGDGATCRDADGHEYIDFIGNYSAALYGHGHPKLQAAMPHMSIQHQTLCGPSTHEHALSSVLCSRFPSIQSIRFCHSGTEANLMAIAAAKAFTGRSTILVFKRAYHGGVLAFGDEIKGSEPNLVPYKYVLADYNDVAGSRSLIVENAHDLAAILVEPMLGSGGCYLGSYEFLLMLREETHRVGAILVFDEVMTSRLSGGGIQLRYGITPDLTTLGKYIGAGMPLGAFGGKSDVMALFDPRLPSSIVHPGTFNINPLALRLGYIGLTEIYTPDVAEHHNMFGDNLSSRLNAMTRQTCMWFSGLGSLMNVHFCDKQAGTIRESLDNDSDVLKELLYFHLLEAGIYISKRGFITLSLAIGNDHKFEDALISAVQSFLDKYLSFIVVPRAS</sequence>
<dbReference type="InterPro" id="IPR015421">
    <property type="entry name" value="PyrdxlP-dep_Trfase_major"/>
</dbReference>
<proteinExistence type="inferred from homology"/>
<dbReference type="SUPFAM" id="SSF53383">
    <property type="entry name" value="PLP-dependent transferases"/>
    <property type="match status" value="1"/>
</dbReference>
<dbReference type="Pfam" id="PF00202">
    <property type="entry name" value="Aminotran_3"/>
    <property type="match status" value="1"/>
</dbReference>
<evidence type="ECO:0000256" key="3">
    <source>
        <dbReference type="RuleBase" id="RU003560"/>
    </source>
</evidence>
<dbReference type="InterPro" id="IPR015424">
    <property type="entry name" value="PyrdxlP-dep_Trfase"/>
</dbReference>
<dbReference type="Gene3D" id="3.90.1150.10">
    <property type="entry name" value="Aspartate Aminotransferase, domain 1"/>
    <property type="match status" value="1"/>
</dbReference>
<dbReference type="GO" id="GO:0008483">
    <property type="term" value="F:transaminase activity"/>
    <property type="evidence" value="ECO:0007669"/>
    <property type="project" value="UniProtKB-KW"/>
</dbReference>
<accession>A0A5C3QCT7</accession>
<dbReference type="AlphaFoldDB" id="A0A5C3QCT7"/>
<dbReference type="PANTHER" id="PTHR43713">
    <property type="entry name" value="GLUTAMATE-1-SEMIALDEHYDE 2,1-AMINOMUTASE"/>
    <property type="match status" value="1"/>
</dbReference>
<evidence type="ECO:0000256" key="4">
    <source>
        <dbReference type="SAM" id="MobiDB-lite"/>
    </source>
</evidence>
<dbReference type="EMBL" id="ML178841">
    <property type="protein sequence ID" value="TFK98260.1"/>
    <property type="molecule type" value="Genomic_DNA"/>
</dbReference>
<reference evidence="5 6" key="1">
    <citation type="journal article" date="2019" name="Nat. Ecol. Evol.">
        <title>Megaphylogeny resolves global patterns of mushroom evolution.</title>
        <authorList>
            <person name="Varga T."/>
            <person name="Krizsan K."/>
            <person name="Foldi C."/>
            <person name="Dima B."/>
            <person name="Sanchez-Garcia M."/>
            <person name="Sanchez-Ramirez S."/>
            <person name="Szollosi G.J."/>
            <person name="Szarkandi J.G."/>
            <person name="Papp V."/>
            <person name="Albert L."/>
            <person name="Andreopoulos W."/>
            <person name="Angelini C."/>
            <person name="Antonin V."/>
            <person name="Barry K.W."/>
            <person name="Bougher N.L."/>
            <person name="Buchanan P."/>
            <person name="Buyck B."/>
            <person name="Bense V."/>
            <person name="Catcheside P."/>
            <person name="Chovatia M."/>
            <person name="Cooper J."/>
            <person name="Damon W."/>
            <person name="Desjardin D."/>
            <person name="Finy P."/>
            <person name="Geml J."/>
            <person name="Haridas S."/>
            <person name="Hughes K."/>
            <person name="Justo A."/>
            <person name="Karasinski D."/>
            <person name="Kautmanova I."/>
            <person name="Kiss B."/>
            <person name="Kocsube S."/>
            <person name="Kotiranta H."/>
            <person name="LaButti K.M."/>
            <person name="Lechner B.E."/>
            <person name="Liimatainen K."/>
            <person name="Lipzen A."/>
            <person name="Lukacs Z."/>
            <person name="Mihaltcheva S."/>
            <person name="Morgado L.N."/>
            <person name="Niskanen T."/>
            <person name="Noordeloos M.E."/>
            <person name="Ohm R.A."/>
            <person name="Ortiz-Santana B."/>
            <person name="Ovrebo C."/>
            <person name="Racz N."/>
            <person name="Riley R."/>
            <person name="Savchenko A."/>
            <person name="Shiryaev A."/>
            <person name="Soop K."/>
            <person name="Spirin V."/>
            <person name="Szebenyi C."/>
            <person name="Tomsovsky M."/>
            <person name="Tulloss R.E."/>
            <person name="Uehling J."/>
            <person name="Grigoriev I.V."/>
            <person name="Vagvolgyi C."/>
            <person name="Papp T."/>
            <person name="Martin F.M."/>
            <person name="Miettinen O."/>
            <person name="Hibbett D.S."/>
            <person name="Nagy L.G."/>
        </authorList>
    </citation>
    <scope>NUCLEOTIDE SEQUENCE [LARGE SCALE GENOMIC DNA]</scope>
    <source>
        <strain evidence="5 6">CBS 309.79</strain>
    </source>
</reference>
<evidence type="ECO:0000313" key="6">
    <source>
        <dbReference type="Proteomes" id="UP000305067"/>
    </source>
</evidence>
<dbReference type="Proteomes" id="UP000305067">
    <property type="component" value="Unassembled WGS sequence"/>
</dbReference>
<dbReference type="InterPro" id="IPR015422">
    <property type="entry name" value="PyrdxlP-dep_Trfase_small"/>
</dbReference>
<evidence type="ECO:0000256" key="2">
    <source>
        <dbReference type="ARBA" id="ARBA00022898"/>
    </source>
</evidence>
<comment type="cofactor">
    <cofactor evidence="1">
        <name>pyridoxal 5'-phosphate</name>
        <dbReference type="ChEBI" id="CHEBI:597326"/>
    </cofactor>
</comment>
<keyword evidence="5" id="KW-0808">Transferase</keyword>
<keyword evidence="5" id="KW-0032">Aminotransferase</keyword>
<evidence type="ECO:0000256" key="1">
    <source>
        <dbReference type="ARBA" id="ARBA00001933"/>
    </source>
</evidence>
<dbReference type="GO" id="GO:0030170">
    <property type="term" value="F:pyridoxal phosphate binding"/>
    <property type="evidence" value="ECO:0007669"/>
    <property type="project" value="InterPro"/>
</dbReference>
<organism evidence="5 6">
    <name type="scientific">Pterulicium gracile</name>
    <dbReference type="NCBI Taxonomy" id="1884261"/>
    <lineage>
        <taxon>Eukaryota</taxon>
        <taxon>Fungi</taxon>
        <taxon>Dikarya</taxon>
        <taxon>Basidiomycota</taxon>
        <taxon>Agaricomycotina</taxon>
        <taxon>Agaricomycetes</taxon>
        <taxon>Agaricomycetidae</taxon>
        <taxon>Agaricales</taxon>
        <taxon>Pleurotineae</taxon>
        <taxon>Pterulaceae</taxon>
        <taxon>Pterulicium</taxon>
    </lineage>
</organism>
<evidence type="ECO:0000313" key="5">
    <source>
        <dbReference type="EMBL" id="TFK98260.1"/>
    </source>
</evidence>
<dbReference type="Gene3D" id="3.40.640.10">
    <property type="entry name" value="Type I PLP-dependent aspartate aminotransferase-like (Major domain)"/>
    <property type="match status" value="1"/>
</dbReference>
<keyword evidence="6" id="KW-1185">Reference proteome</keyword>
<keyword evidence="2 3" id="KW-0663">Pyridoxal phosphate</keyword>
<feature type="compositionally biased region" description="Basic and acidic residues" evidence="4">
    <location>
        <begin position="7"/>
        <end position="17"/>
    </location>
</feature>
<comment type="similarity">
    <text evidence="3">Belongs to the class-III pyridoxal-phosphate-dependent aminotransferase family.</text>
</comment>
<dbReference type="OrthoDB" id="10261433at2759"/>
<dbReference type="InterPro" id="IPR005814">
    <property type="entry name" value="Aminotrans_3"/>
</dbReference>
<gene>
    <name evidence="5" type="ORF">BDV98DRAFT_651224</name>
</gene>